<dbReference type="Proteomes" id="UP000823868">
    <property type="component" value="Unassembled WGS sequence"/>
</dbReference>
<proteinExistence type="predicted"/>
<feature type="domain" description="Sporulation stage II protein D amidase enhancer LytB N-terminal" evidence="2">
    <location>
        <begin position="229"/>
        <end position="319"/>
    </location>
</feature>
<evidence type="ECO:0000259" key="2">
    <source>
        <dbReference type="Pfam" id="PF08486"/>
    </source>
</evidence>
<gene>
    <name evidence="3" type="ORF">H9841_10990</name>
</gene>
<feature type="signal peptide" evidence="1">
    <location>
        <begin position="1"/>
        <end position="28"/>
    </location>
</feature>
<dbReference type="InterPro" id="IPR013693">
    <property type="entry name" value="SpoIID/LytB_N"/>
</dbReference>
<reference evidence="3" key="2">
    <citation type="submission" date="2021-04" db="EMBL/GenBank/DDBJ databases">
        <authorList>
            <person name="Gilroy R."/>
        </authorList>
    </citation>
    <scope>NUCLEOTIDE SEQUENCE</scope>
    <source>
        <strain evidence="3">ChiBcec16_6824</strain>
    </source>
</reference>
<comment type="caution">
    <text evidence="3">The sequence shown here is derived from an EMBL/GenBank/DDBJ whole genome shotgun (WGS) entry which is preliminary data.</text>
</comment>
<dbReference type="Pfam" id="PF08486">
    <property type="entry name" value="SpoIID"/>
    <property type="match status" value="1"/>
</dbReference>
<dbReference type="AlphaFoldDB" id="A0A9D1Y9Y0"/>
<accession>A0A9D1Y9Y0</accession>
<protein>
    <submittedName>
        <fullName evidence="3">SpoIID/LytB domain-containing protein</fullName>
    </submittedName>
</protein>
<dbReference type="NCBIfam" id="TIGR02669">
    <property type="entry name" value="SpoIID_LytB"/>
    <property type="match status" value="1"/>
</dbReference>
<reference evidence="3" key="1">
    <citation type="journal article" date="2021" name="PeerJ">
        <title>Extensive microbial diversity within the chicken gut microbiome revealed by metagenomics and culture.</title>
        <authorList>
            <person name="Gilroy R."/>
            <person name="Ravi A."/>
            <person name="Getino M."/>
            <person name="Pursley I."/>
            <person name="Horton D.L."/>
            <person name="Alikhan N.F."/>
            <person name="Baker D."/>
            <person name="Gharbi K."/>
            <person name="Hall N."/>
            <person name="Watson M."/>
            <person name="Adriaenssens E.M."/>
            <person name="Foster-Nyarko E."/>
            <person name="Jarju S."/>
            <person name="Secka A."/>
            <person name="Antonio M."/>
            <person name="Oren A."/>
            <person name="Chaudhuri R.R."/>
            <person name="La Ragione R."/>
            <person name="Hildebrand F."/>
            <person name="Pallen M.J."/>
        </authorList>
    </citation>
    <scope>NUCLEOTIDE SEQUENCE</scope>
    <source>
        <strain evidence="3">ChiBcec16_6824</strain>
    </source>
</reference>
<keyword evidence="1" id="KW-0732">Signal</keyword>
<evidence type="ECO:0000256" key="1">
    <source>
        <dbReference type="SAM" id="SignalP"/>
    </source>
</evidence>
<evidence type="ECO:0000313" key="3">
    <source>
        <dbReference type="EMBL" id="HIY22409.1"/>
    </source>
</evidence>
<evidence type="ECO:0000313" key="4">
    <source>
        <dbReference type="Proteomes" id="UP000823868"/>
    </source>
</evidence>
<dbReference type="EMBL" id="DXDX01000198">
    <property type="protein sequence ID" value="HIY22409.1"/>
    <property type="molecule type" value="Genomic_DNA"/>
</dbReference>
<organism evidence="3 4">
    <name type="scientific">Candidatus Flavonifractor merdigallinarum</name>
    <dbReference type="NCBI Taxonomy" id="2838589"/>
    <lineage>
        <taxon>Bacteria</taxon>
        <taxon>Bacillati</taxon>
        <taxon>Bacillota</taxon>
        <taxon>Clostridia</taxon>
        <taxon>Eubacteriales</taxon>
        <taxon>Oscillospiraceae</taxon>
        <taxon>Flavonifractor</taxon>
    </lineage>
</organism>
<name>A0A9D1Y9Y0_9FIRM</name>
<sequence length="548" mass="57561">MKKFWMKLASAALAAALVLPLGGVPAQAAVSDQVLRVGLAYGSTALPSANLLNSVGSGYRLGYFDDSGNFTALLSTSETAITMLKSDTLYLGANGTYSTSAGGTAVGGWYVLVGTYGDQAQAAAAAAGVIGAYPAWQSGVWQVRVGTCASQSEAESLRTSLGLSGAVEKAGNYAVTVVRTGTAQVLFQFDGGSDRALGVQPDITGTVDPQTWFKDFKYYGGFRYERINGGNLTVVNMVHLEDYIRCVITWEMGASWHKEALKAQACCARTYAMRNLNKHSTYHFDLCSETDCQAYHGTGNLTTNSIQAAAESEGLCVYYQGSLAETVYSSSNGGASESSENVWVTAIPYLVGKTDPYEGLIADQIPNYRWTVTFTADELEAKLRAKGYQCGDLASFAVTQTTPTGNVYAITFTDVNGKSWSFYKQDARTFLGLRSLRYTVSGSGGTAAGGGEVPLAGGGSTVLNGAYAIDGSGAINTVTGDAWVLTGNGLTQPSPSGGTVTGADSYTITGSGWGHGVGMSQYGALSMAKAGYTYDQILKFYFTGVDVY</sequence>
<dbReference type="GO" id="GO:0030435">
    <property type="term" value="P:sporulation resulting in formation of a cellular spore"/>
    <property type="evidence" value="ECO:0007669"/>
    <property type="project" value="InterPro"/>
</dbReference>
<dbReference type="PANTHER" id="PTHR30032">
    <property type="entry name" value="N-ACETYLMURAMOYL-L-ALANINE AMIDASE-RELATED"/>
    <property type="match status" value="1"/>
</dbReference>
<dbReference type="PANTHER" id="PTHR30032:SF4">
    <property type="entry name" value="AMIDASE ENHANCER"/>
    <property type="match status" value="1"/>
</dbReference>
<dbReference type="InterPro" id="IPR051922">
    <property type="entry name" value="Bact_Sporulation_Assoc"/>
</dbReference>
<dbReference type="InterPro" id="IPR013486">
    <property type="entry name" value="SpoIID/LytB"/>
</dbReference>
<feature type="chain" id="PRO_5039264421" evidence="1">
    <location>
        <begin position="29"/>
        <end position="548"/>
    </location>
</feature>
<dbReference type="GO" id="GO:0030288">
    <property type="term" value="C:outer membrane-bounded periplasmic space"/>
    <property type="evidence" value="ECO:0007669"/>
    <property type="project" value="TreeGrafter"/>
</dbReference>